<feature type="transmembrane region" description="Helical" evidence="15">
    <location>
        <begin position="627"/>
        <end position="651"/>
    </location>
</feature>
<dbReference type="GO" id="GO:0005886">
    <property type="term" value="C:plasma membrane"/>
    <property type="evidence" value="ECO:0007669"/>
    <property type="project" value="UniProtKB-SubCell"/>
</dbReference>
<keyword evidence="8" id="KW-0547">Nucleotide-binding</keyword>
<feature type="domain" description="FeoB-type G" evidence="16">
    <location>
        <begin position="1"/>
        <end position="168"/>
    </location>
</feature>
<keyword evidence="7 15" id="KW-0812">Transmembrane</keyword>
<evidence type="ECO:0000256" key="8">
    <source>
        <dbReference type="ARBA" id="ARBA00022741"/>
    </source>
</evidence>
<dbReference type="PROSITE" id="PS51711">
    <property type="entry name" value="G_FEOB"/>
    <property type="match status" value="1"/>
</dbReference>
<evidence type="ECO:0000256" key="6">
    <source>
        <dbReference type="ARBA" id="ARBA00022519"/>
    </source>
</evidence>
<evidence type="ECO:0000256" key="1">
    <source>
        <dbReference type="ARBA" id="ARBA00004429"/>
    </source>
</evidence>
<evidence type="ECO:0000256" key="3">
    <source>
        <dbReference type="ARBA" id="ARBA00022448"/>
    </source>
</evidence>
<dbReference type="InterPro" id="IPR050860">
    <property type="entry name" value="FeoB_GTPase"/>
</dbReference>
<feature type="transmembrane region" description="Helical" evidence="15">
    <location>
        <begin position="564"/>
        <end position="586"/>
    </location>
</feature>
<evidence type="ECO:0000256" key="14">
    <source>
        <dbReference type="ARBA" id="ARBA00031200"/>
    </source>
</evidence>
<feature type="transmembrane region" description="Helical" evidence="15">
    <location>
        <begin position="398"/>
        <end position="419"/>
    </location>
</feature>
<dbReference type="InterPro" id="IPR011642">
    <property type="entry name" value="Gate_dom"/>
</dbReference>
<dbReference type="GO" id="GO:0005525">
    <property type="term" value="F:GTP binding"/>
    <property type="evidence" value="ECO:0007669"/>
    <property type="project" value="UniProtKB-KW"/>
</dbReference>
<keyword evidence="6" id="KW-0997">Cell inner membrane</keyword>
<feature type="transmembrane region" description="Helical" evidence="15">
    <location>
        <begin position="457"/>
        <end position="474"/>
    </location>
</feature>
<evidence type="ECO:0000256" key="12">
    <source>
        <dbReference type="ARBA" id="ARBA00023134"/>
    </source>
</evidence>
<dbReference type="STRING" id="1121324.CLIT_10c01450"/>
<dbReference type="CDD" id="cd01879">
    <property type="entry name" value="FeoB"/>
    <property type="match status" value="1"/>
</dbReference>
<evidence type="ECO:0000259" key="16">
    <source>
        <dbReference type="PROSITE" id="PS51711"/>
    </source>
</evidence>
<dbReference type="Gene3D" id="3.40.50.300">
    <property type="entry name" value="P-loop containing nucleotide triphosphate hydrolases"/>
    <property type="match status" value="1"/>
</dbReference>
<feature type="transmembrane region" description="Helical" evidence="15">
    <location>
        <begin position="598"/>
        <end position="621"/>
    </location>
</feature>
<reference evidence="17 18" key="1">
    <citation type="submission" date="2014-03" db="EMBL/GenBank/DDBJ databases">
        <title>Genome sequence of Clostridium litorale W6, DSM 5388.</title>
        <authorList>
            <person name="Poehlein A."/>
            <person name="Jagirdar A."/>
            <person name="Khonsari B."/>
            <person name="Chibani C.M."/>
            <person name="Gutierrez Gutierrez D.A."/>
            <person name="Davydova E."/>
            <person name="Alghaithi H.S."/>
            <person name="Nair K.P."/>
            <person name="Dhamotharan K."/>
            <person name="Chandran L."/>
            <person name="G W."/>
            <person name="Daniel R."/>
        </authorList>
    </citation>
    <scope>NUCLEOTIDE SEQUENCE [LARGE SCALE GENOMIC DNA]</scope>
    <source>
        <strain evidence="17 18">W6</strain>
    </source>
</reference>
<keyword evidence="18" id="KW-1185">Reference proteome</keyword>
<dbReference type="FunFam" id="3.40.50.300:FF:000426">
    <property type="entry name" value="Ferrous iron transport protein B"/>
    <property type="match status" value="1"/>
</dbReference>
<keyword evidence="13 15" id="KW-0472">Membrane</keyword>
<dbReference type="InterPro" id="IPR030389">
    <property type="entry name" value="G_FEOB_dom"/>
</dbReference>
<evidence type="ECO:0000256" key="10">
    <source>
        <dbReference type="ARBA" id="ARBA00023004"/>
    </source>
</evidence>
<evidence type="ECO:0000313" key="17">
    <source>
        <dbReference type="EMBL" id="KDR95418.1"/>
    </source>
</evidence>
<dbReference type="EMBL" id="JJMM01000010">
    <property type="protein sequence ID" value="KDR95418.1"/>
    <property type="molecule type" value="Genomic_DNA"/>
</dbReference>
<feature type="transmembrane region" description="Helical" evidence="15">
    <location>
        <begin position="524"/>
        <end position="544"/>
    </location>
</feature>
<evidence type="ECO:0000256" key="2">
    <source>
        <dbReference type="ARBA" id="ARBA00022371"/>
    </source>
</evidence>
<gene>
    <name evidence="17" type="primary">feoB</name>
    <name evidence="17" type="ORF">CLIT_10c01450</name>
</gene>
<accession>A0A069RF45</accession>
<evidence type="ECO:0000256" key="9">
    <source>
        <dbReference type="ARBA" id="ARBA00022989"/>
    </source>
</evidence>
<name>A0A069RF45_PEPLI</name>
<organism evidence="17 18">
    <name type="scientific">Peptoclostridium litorale DSM 5388</name>
    <dbReference type="NCBI Taxonomy" id="1121324"/>
    <lineage>
        <taxon>Bacteria</taxon>
        <taxon>Bacillati</taxon>
        <taxon>Bacillota</taxon>
        <taxon>Clostridia</taxon>
        <taxon>Peptostreptococcales</taxon>
        <taxon>Peptoclostridiaceae</taxon>
        <taxon>Peptoclostridium</taxon>
    </lineage>
</organism>
<keyword evidence="11" id="KW-0406">Ion transport</keyword>
<dbReference type="eggNOG" id="COG0370">
    <property type="taxonomic scope" value="Bacteria"/>
</dbReference>
<dbReference type="Proteomes" id="UP000027946">
    <property type="component" value="Unassembled WGS sequence"/>
</dbReference>
<keyword evidence="4" id="KW-1003">Cell membrane</keyword>
<dbReference type="PANTHER" id="PTHR43185">
    <property type="entry name" value="FERROUS IRON TRANSPORT PROTEIN B"/>
    <property type="match status" value="1"/>
</dbReference>
<comment type="caution">
    <text evidence="17">The sequence shown here is derived from an EMBL/GenBank/DDBJ whole genome shotgun (WGS) entry which is preliminary data.</text>
</comment>
<evidence type="ECO:0000313" key="18">
    <source>
        <dbReference type="Proteomes" id="UP000027946"/>
    </source>
</evidence>
<protein>
    <recommendedName>
        <fullName evidence="2">Fe(2+) transporter FeoB</fullName>
    </recommendedName>
    <alternativeName>
        <fullName evidence="14">Ferrous iron transport protein B</fullName>
    </alternativeName>
</protein>
<feature type="transmembrane region" description="Helical" evidence="15">
    <location>
        <begin position="289"/>
        <end position="313"/>
    </location>
</feature>
<evidence type="ECO:0000256" key="15">
    <source>
        <dbReference type="SAM" id="Phobius"/>
    </source>
</evidence>
<dbReference type="InterPro" id="IPR027417">
    <property type="entry name" value="P-loop_NTPase"/>
</dbReference>
<keyword evidence="12" id="KW-0342">GTP-binding</keyword>
<evidence type="ECO:0000256" key="4">
    <source>
        <dbReference type="ARBA" id="ARBA00022475"/>
    </source>
</evidence>
<evidence type="ECO:0000256" key="7">
    <source>
        <dbReference type="ARBA" id="ARBA00022692"/>
    </source>
</evidence>
<dbReference type="RefSeq" id="WP_038263644.1">
    <property type="nucleotide sequence ID" value="NZ_FSRH01000010.1"/>
</dbReference>
<evidence type="ECO:0000256" key="5">
    <source>
        <dbReference type="ARBA" id="ARBA00022496"/>
    </source>
</evidence>
<evidence type="ECO:0000256" key="13">
    <source>
        <dbReference type="ARBA" id="ARBA00023136"/>
    </source>
</evidence>
<dbReference type="AlphaFoldDB" id="A0A069RF45"/>
<dbReference type="Pfam" id="PF07664">
    <property type="entry name" value="FeoB_C"/>
    <property type="match status" value="1"/>
</dbReference>
<keyword evidence="10" id="KW-0408">Iron</keyword>
<sequence>MKIALTGNPNSGKTTLFNAITGKIEHVGNWAGVTVDKKEGEVKKNLNKSGEKITAVDLPGAYSMSPFTSEESITRDFVKNENPDVIINIVDATNLSRSLFFTTQLMELGIPVVVALNKSDLNDKKKMAIDAAALSKALGCPVVKTVSTKSSGNGLEALISKAVEVKGKSQSAPYDSRGVDLTDAKAVKASDKKRYEFVNGIVLKVEERKVSSNRQTRQDAVDRIVAHKWFGIPIFAMVMWAVFSISQTHLGPLLADAFVGWIDGIYAWADSMLGESVSPILSSLLLDGIIGGVGAVVGFLPLIMVLFFLLALLEDCGYMARVAVVMDRFFKRVGLSGKSIIPMVIGTGCAIPGVMATRTIKNERQRRTTAMLTPFMPCGAKLPVIALFAGAFFEDAAWVGTAMYFMGIAIIIIGALIVVRITGEKNKRSFFIMELPEYRFPSIKRATISTFSRAKSFIIKASTIILLCNAAVQVMQTFNWQLQVVAEGAESTSILASIASPFAIILIPLGFGAWQLAAAAITGFIAKENVVGTLAVVYSITNFIDTEELALVSGGADVASVMGLTSVAALAYLMFNMFTPPCFAAIGAMNSEMEDKKWLWGGIAFQFGMGYTVAFLTYQIGTLVTTGFFGTAFIPGLIAVAAIAGYVIYLVKKGEEKANQKNLKMSA</sequence>
<keyword evidence="5" id="KW-0410">Iron transport</keyword>
<comment type="subcellular location">
    <subcellularLocation>
        <location evidence="1">Cell inner membrane</location>
        <topology evidence="1">Multi-pass membrane protein</topology>
    </subcellularLocation>
</comment>
<dbReference type="InterPro" id="IPR011640">
    <property type="entry name" value="Fe2_transport_prot_B_C"/>
</dbReference>
<dbReference type="Pfam" id="PF02421">
    <property type="entry name" value="FeoB_N"/>
    <property type="match status" value="1"/>
</dbReference>
<evidence type="ECO:0000256" key="11">
    <source>
        <dbReference type="ARBA" id="ARBA00023065"/>
    </source>
</evidence>
<dbReference type="GO" id="GO:0015093">
    <property type="term" value="F:ferrous iron transmembrane transporter activity"/>
    <property type="evidence" value="ECO:0007669"/>
    <property type="project" value="InterPro"/>
</dbReference>
<feature type="transmembrane region" description="Helical" evidence="15">
    <location>
        <begin position="370"/>
        <end position="392"/>
    </location>
</feature>
<feature type="transmembrane region" description="Helical" evidence="15">
    <location>
        <begin position="224"/>
        <end position="243"/>
    </location>
</feature>
<keyword evidence="3" id="KW-0813">Transport</keyword>
<dbReference type="OrthoDB" id="9809127at2"/>
<proteinExistence type="predicted"/>
<dbReference type="SUPFAM" id="SSF52540">
    <property type="entry name" value="P-loop containing nucleoside triphosphate hydrolases"/>
    <property type="match status" value="1"/>
</dbReference>
<feature type="transmembrane region" description="Helical" evidence="15">
    <location>
        <begin position="494"/>
        <end position="517"/>
    </location>
</feature>
<dbReference type="Pfam" id="PF07670">
    <property type="entry name" value="Gate"/>
    <property type="match status" value="2"/>
</dbReference>
<keyword evidence="9 15" id="KW-1133">Transmembrane helix</keyword>
<dbReference type="PANTHER" id="PTHR43185:SF1">
    <property type="entry name" value="FE(2+) TRANSPORTER FEOB"/>
    <property type="match status" value="1"/>
</dbReference>